<evidence type="ECO:0000313" key="8">
    <source>
        <dbReference type="Proteomes" id="UP000824242"/>
    </source>
</evidence>
<reference evidence="7" key="1">
    <citation type="submission" date="2020-10" db="EMBL/GenBank/DDBJ databases">
        <authorList>
            <person name="Gilroy R."/>
        </authorList>
    </citation>
    <scope>NUCLEOTIDE SEQUENCE</scope>
    <source>
        <strain evidence="7">ChiSxjej1B13-7958</strain>
    </source>
</reference>
<dbReference type="PROSITE" id="PS00775">
    <property type="entry name" value="GLYCOSYL_HYDROL_F3"/>
    <property type="match status" value="1"/>
</dbReference>
<dbReference type="Proteomes" id="UP000824242">
    <property type="component" value="Unassembled WGS sequence"/>
</dbReference>
<dbReference type="Gene3D" id="3.20.20.300">
    <property type="entry name" value="Glycoside hydrolase, family 3, N-terminal domain"/>
    <property type="match status" value="1"/>
</dbReference>
<dbReference type="AlphaFoldDB" id="A0A9D1DG15"/>
<keyword evidence="5" id="KW-0812">Transmembrane</keyword>
<reference evidence="7" key="2">
    <citation type="journal article" date="2021" name="PeerJ">
        <title>Extensive microbial diversity within the chicken gut microbiome revealed by metagenomics and culture.</title>
        <authorList>
            <person name="Gilroy R."/>
            <person name="Ravi A."/>
            <person name="Getino M."/>
            <person name="Pursley I."/>
            <person name="Horton D.L."/>
            <person name="Alikhan N.F."/>
            <person name="Baker D."/>
            <person name="Gharbi K."/>
            <person name="Hall N."/>
            <person name="Watson M."/>
            <person name="Adriaenssens E.M."/>
            <person name="Foster-Nyarko E."/>
            <person name="Jarju S."/>
            <person name="Secka A."/>
            <person name="Antonio M."/>
            <person name="Oren A."/>
            <person name="Chaudhuri R.R."/>
            <person name="La Ragione R."/>
            <person name="Hildebrand F."/>
            <person name="Pallen M.J."/>
        </authorList>
    </citation>
    <scope>NUCLEOTIDE SEQUENCE</scope>
    <source>
        <strain evidence="7">ChiSxjej1B13-7958</strain>
    </source>
</reference>
<keyword evidence="2" id="KW-0378">Hydrolase</keyword>
<dbReference type="GO" id="GO:0004553">
    <property type="term" value="F:hydrolase activity, hydrolyzing O-glycosyl compounds"/>
    <property type="evidence" value="ECO:0007669"/>
    <property type="project" value="InterPro"/>
</dbReference>
<dbReference type="SUPFAM" id="SSF51445">
    <property type="entry name" value="(Trans)glycosidases"/>
    <property type="match status" value="1"/>
</dbReference>
<feature type="region of interest" description="Disordered" evidence="4">
    <location>
        <begin position="58"/>
        <end position="99"/>
    </location>
</feature>
<dbReference type="PANTHER" id="PTHR30480:SF16">
    <property type="entry name" value="GLYCOSIDE HYDROLASE FAMILY 3 DOMAIN PROTEIN"/>
    <property type="match status" value="1"/>
</dbReference>
<evidence type="ECO:0000256" key="2">
    <source>
        <dbReference type="ARBA" id="ARBA00022801"/>
    </source>
</evidence>
<evidence type="ECO:0000313" key="7">
    <source>
        <dbReference type="EMBL" id="HIR48164.1"/>
    </source>
</evidence>
<dbReference type="Pfam" id="PF00933">
    <property type="entry name" value="Glyco_hydro_3"/>
    <property type="match status" value="1"/>
</dbReference>
<dbReference type="PANTHER" id="PTHR30480">
    <property type="entry name" value="BETA-HEXOSAMINIDASE-RELATED"/>
    <property type="match status" value="1"/>
</dbReference>
<gene>
    <name evidence="7" type="ORF">IAB89_11020</name>
</gene>
<feature type="transmembrane region" description="Helical" evidence="5">
    <location>
        <begin position="18"/>
        <end position="39"/>
    </location>
</feature>
<protein>
    <submittedName>
        <fullName evidence="7">Beta-hexosaminidase</fullName>
    </submittedName>
</protein>
<keyword evidence="5" id="KW-1133">Transmembrane helix</keyword>
<feature type="domain" description="Glycoside hydrolase family 3 N-terminal" evidence="6">
    <location>
        <begin position="136"/>
        <end position="431"/>
    </location>
</feature>
<name>A0A9D1DG15_9FIRM</name>
<evidence type="ECO:0000256" key="3">
    <source>
        <dbReference type="ARBA" id="ARBA00023295"/>
    </source>
</evidence>
<organism evidence="7 8">
    <name type="scientific">Candidatus Caccousia avicola</name>
    <dbReference type="NCBI Taxonomy" id="2840721"/>
    <lineage>
        <taxon>Bacteria</taxon>
        <taxon>Bacillati</taxon>
        <taxon>Bacillota</taxon>
        <taxon>Clostridia</taxon>
        <taxon>Eubacteriales</taxon>
        <taxon>Oscillospiraceae</taxon>
        <taxon>Oscillospiraceae incertae sedis</taxon>
        <taxon>Candidatus Caccousia</taxon>
    </lineage>
</organism>
<dbReference type="InterPro" id="IPR017853">
    <property type="entry name" value="GH"/>
</dbReference>
<evidence type="ECO:0000256" key="4">
    <source>
        <dbReference type="SAM" id="MobiDB-lite"/>
    </source>
</evidence>
<dbReference type="InterPro" id="IPR019800">
    <property type="entry name" value="Glyco_hydro_3_AS"/>
</dbReference>
<comment type="similarity">
    <text evidence="1">Belongs to the glycosyl hydrolase 3 family.</text>
</comment>
<dbReference type="InterPro" id="IPR036962">
    <property type="entry name" value="Glyco_hydro_3_N_sf"/>
</dbReference>
<dbReference type="GO" id="GO:0009254">
    <property type="term" value="P:peptidoglycan turnover"/>
    <property type="evidence" value="ECO:0007669"/>
    <property type="project" value="TreeGrafter"/>
</dbReference>
<dbReference type="EMBL" id="DVGZ01000119">
    <property type="protein sequence ID" value="HIR48164.1"/>
    <property type="molecule type" value="Genomic_DNA"/>
</dbReference>
<sequence>MPRDPRYQKGNGPGTGRVIARACLITLLAVVCLVGGWALGSVKPLPVVVDLVNGGESSSAAQSSQAQPSSEPEASSQAASSSPASSEPEEPKTPGIPDDEGIFSAYYERAYQKAKSMTTADLVGQVFIFRCPTEGAVKLIDDCQPGGYCLMADFFEGKTKETVPETLSSFQNSSRTPMFFCCDEEGGTVVRISRFSQYASQKFESPQQVYARTQLDSVVIDTRDKAQLLKSLGLNLNLAPVADISTNPSDFIYDRSLGQDAQTTADYIRVCVETYLENGLACTLKHFPGYGNNGDTHTGLVYDKRPMETFETSDFLPFRAGIEAGAQFVLVSHNVVECMDPDAPASLSPKVNEILRDELGFTGLVMTDDLIMDAITDFTGGKSPAVTAFLAGNDILLSSDPRTDYQALLSAVESGEVSQDRLMESVVRILAAKYAMGLL</sequence>
<accession>A0A9D1DG15</accession>
<dbReference type="GO" id="GO:0005975">
    <property type="term" value="P:carbohydrate metabolic process"/>
    <property type="evidence" value="ECO:0007669"/>
    <property type="project" value="InterPro"/>
</dbReference>
<dbReference type="InterPro" id="IPR050226">
    <property type="entry name" value="NagZ_Beta-hexosaminidase"/>
</dbReference>
<evidence type="ECO:0000256" key="5">
    <source>
        <dbReference type="SAM" id="Phobius"/>
    </source>
</evidence>
<keyword evidence="5" id="KW-0472">Membrane</keyword>
<comment type="caution">
    <text evidence="7">The sequence shown here is derived from an EMBL/GenBank/DDBJ whole genome shotgun (WGS) entry which is preliminary data.</text>
</comment>
<evidence type="ECO:0000259" key="6">
    <source>
        <dbReference type="Pfam" id="PF00933"/>
    </source>
</evidence>
<feature type="compositionally biased region" description="Low complexity" evidence="4">
    <location>
        <begin position="58"/>
        <end position="86"/>
    </location>
</feature>
<evidence type="ECO:0000256" key="1">
    <source>
        <dbReference type="ARBA" id="ARBA00005336"/>
    </source>
</evidence>
<dbReference type="InterPro" id="IPR001764">
    <property type="entry name" value="Glyco_hydro_3_N"/>
</dbReference>
<proteinExistence type="inferred from homology"/>
<keyword evidence="3" id="KW-0326">Glycosidase</keyword>